<feature type="transmembrane region" description="Helical" evidence="9">
    <location>
        <begin position="248"/>
        <end position="275"/>
    </location>
</feature>
<feature type="transmembrane region" description="Helical" evidence="9">
    <location>
        <begin position="221"/>
        <end position="242"/>
    </location>
</feature>
<comment type="subcellular location">
    <subcellularLocation>
        <location evidence="1">Cell membrane</location>
        <topology evidence="1">Multi-pass membrane protein</topology>
    </subcellularLocation>
</comment>
<proteinExistence type="inferred from homology"/>
<evidence type="ECO:0000256" key="3">
    <source>
        <dbReference type="ARBA" id="ARBA00022448"/>
    </source>
</evidence>
<sequence>MKDELDGNGVAIAVGGSTKGKGRVKRFKDLRSEASRINTVCLIAIAAVLIAMALHYLEPVMVPLVLAVVLSYVLAPIVDALREVLRFPKELAIGVALAATFGVLFSLGLLITSSVRELLADLNHYENRFKEFTGALADQLETRGVDRGTIRSQLAEVPIASMIARFTTGFGAKLLEVCEMTFLILIFVIYILQARSSNVRDRPVRTRGLIPQVEKRIKKYLFLKSLLSLAMGASATLIYAFLRVHLAFLFGVITFLFNFLPNIGAVIATMLPIPLMLVNPSVGITRLFLAVLLPTLVHVLIGGVIEPKVMGDSLELHPIVVMLCLIFWGMVWSLPGMLLAAPLTAAVKIFLESAETTRPLGRVLGGDLDAFSGDSETEDDDGDLSLPADSPRGDSPSK</sequence>
<feature type="transmembrane region" description="Helical" evidence="9">
    <location>
        <begin position="60"/>
        <end position="79"/>
    </location>
</feature>
<keyword evidence="4" id="KW-1003">Cell membrane</keyword>
<keyword evidence="5 9" id="KW-0812">Transmembrane</keyword>
<evidence type="ECO:0000313" key="11">
    <source>
        <dbReference type="Proteomes" id="UP000660262"/>
    </source>
</evidence>
<feature type="transmembrane region" description="Helical" evidence="9">
    <location>
        <begin position="35"/>
        <end position="54"/>
    </location>
</feature>
<dbReference type="PANTHER" id="PTHR21716:SF53">
    <property type="entry name" value="PERMEASE PERM-RELATED"/>
    <property type="match status" value="1"/>
</dbReference>
<feature type="transmembrane region" description="Helical" evidence="9">
    <location>
        <begin position="317"/>
        <end position="341"/>
    </location>
</feature>
<name>A0A830HR60_9CHLO</name>
<dbReference type="Proteomes" id="UP000660262">
    <property type="component" value="Unassembled WGS sequence"/>
</dbReference>
<evidence type="ECO:0000256" key="5">
    <source>
        <dbReference type="ARBA" id="ARBA00022692"/>
    </source>
</evidence>
<evidence type="ECO:0000256" key="9">
    <source>
        <dbReference type="SAM" id="Phobius"/>
    </source>
</evidence>
<dbReference type="GO" id="GO:0055085">
    <property type="term" value="P:transmembrane transport"/>
    <property type="evidence" value="ECO:0007669"/>
    <property type="project" value="TreeGrafter"/>
</dbReference>
<evidence type="ECO:0000313" key="10">
    <source>
        <dbReference type="EMBL" id="GHP10006.1"/>
    </source>
</evidence>
<dbReference type="InterPro" id="IPR002549">
    <property type="entry name" value="AI-2E-like"/>
</dbReference>
<comment type="similarity">
    <text evidence="2">Belongs to the autoinducer-2 exporter (AI-2E) (TC 2.A.86) family.</text>
</comment>
<dbReference type="PANTHER" id="PTHR21716">
    <property type="entry name" value="TRANSMEMBRANE PROTEIN"/>
    <property type="match status" value="1"/>
</dbReference>
<organism evidence="10 11">
    <name type="scientific">Pycnococcus provasolii</name>
    <dbReference type="NCBI Taxonomy" id="41880"/>
    <lineage>
        <taxon>Eukaryota</taxon>
        <taxon>Viridiplantae</taxon>
        <taxon>Chlorophyta</taxon>
        <taxon>Pseudoscourfieldiophyceae</taxon>
        <taxon>Pseudoscourfieldiales</taxon>
        <taxon>Pycnococcaceae</taxon>
        <taxon>Pycnococcus</taxon>
    </lineage>
</organism>
<evidence type="ECO:0008006" key="12">
    <source>
        <dbReference type="Google" id="ProtNLM"/>
    </source>
</evidence>
<evidence type="ECO:0000256" key="6">
    <source>
        <dbReference type="ARBA" id="ARBA00022989"/>
    </source>
</evidence>
<keyword evidence="6 9" id="KW-1133">Transmembrane helix</keyword>
<dbReference type="GO" id="GO:0005886">
    <property type="term" value="C:plasma membrane"/>
    <property type="evidence" value="ECO:0007669"/>
    <property type="project" value="UniProtKB-SubCell"/>
</dbReference>
<gene>
    <name evidence="10" type="ORF">PPROV_000873900</name>
</gene>
<evidence type="ECO:0000256" key="1">
    <source>
        <dbReference type="ARBA" id="ARBA00004651"/>
    </source>
</evidence>
<evidence type="ECO:0000256" key="2">
    <source>
        <dbReference type="ARBA" id="ARBA00009773"/>
    </source>
</evidence>
<dbReference type="Pfam" id="PF01594">
    <property type="entry name" value="AI-2E_transport"/>
    <property type="match status" value="1"/>
</dbReference>
<evidence type="ECO:0000256" key="4">
    <source>
        <dbReference type="ARBA" id="ARBA00022475"/>
    </source>
</evidence>
<keyword evidence="11" id="KW-1185">Reference proteome</keyword>
<reference evidence="10" key="1">
    <citation type="submission" date="2020-10" db="EMBL/GenBank/DDBJ databases">
        <title>Unveiling of a novel bifunctional photoreceptor, Dualchrome1, isolated from a cosmopolitan green alga.</title>
        <authorList>
            <person name="Suzuki S."/>
            <person name="Kawachi M."/>
        </authorList>
    </citation>
    <scope>NUCLEOTIDE SEQUENCE</scope>
    <source>
        <strain evidence="10">NIES 2893</strain>
    </source>
</reference>
<evidence type="ECO:0000256" key="8">
    <source>
        <dbReference type="SAM" id="MobiDB-lite"/>
    </source>
</evidence>
<accession>A0A830HR60</accession>
<feature type="transmembrane region" description="Helical" evidence="9">
    <location>
        <begin position="287"/>
        <end position="305"/>
    </location>
</feature>
<feature type="region of interest" description="Disordered" evidence="8">
    <location>
        <begin position="369"/>
        <end position="398"/>
    </location>
</feature>
<dbReference type="EMBL" id="BNJQ01000027">
    <property type="protein sequence ID" value="GHP10006.1"/>
    <property type="molecule type" value="Genomic_DNA"/>
</dbReference>
<feature type="transmembrane region" description="Helical" evidence="9">
    <location>
        <begin position="174"/>
        <end position="192"/>
    </location>
</feature>
<comment type="caution">
    <text evidence="10">The sequence shown here is derived from an EMBL/GenBank/DDBJ whole genome shotgun (WGS) entry which is preliminary data.</text>
</comment>
<evidence type="ECO:0000256" key="7">
    <source>
        <dbReference type="ARBA" id="ARBA00023136"/>
    </source>
</evidence>
<dbReference type="AlphaFoldDB" id="A0A830HR60"/>
<protein>
    <recommendedName>
        <fullName evidence="12">AI-2E family transporter</fullName>
    </recommendedName>
</protein>
<dbReference type="OrthoDB" id="567902at2759"/>
<feature type="transmembrane region" description="Helical" evidence="9">
    <location>
        <begin position="91"/>
        <end position="111"/>
    </location>
</feature>
<keyword evidence="7 9" id="KW-0472">Membrane</keyword>
<keyword evidence="3" id="KW-0813">Transport</keyword>